<comment type="caution">
    <text evidence="3">The sequence shown here is derived from an EMBL/GenBank/DDBJ whole genome shotgun (WGS) entry which is preliminary data.</text>
</comment>
<feature type="region of interest" description="Disordered" evidence="1">
    <location>
        <begin position="209"/>
        <end position="243"/>
    </location>
</feature>
<dbReference type="Proteomes" id="UP000215316">
    <property type="component" value="Unassembled WGS sequence"/>
</dbReference>
<evidence type="ECO:0000256" key="2">
    <source>
        <dbReference type="SAM" id="Phobius"/>
    </source>
</evidence>
<dbReference type="Pfam" id="PF14030">
    <property type="entry name" value="DUF4245"/>
    <property type="match status" value="1"/>
</dbReference>
<evidence type="ECO:0008006" key="5">
    <source>
        <dbReference type="Google" id="ProtNLM"/>
    </source>
</evidence>
<keyword evidence="4" id="KW-1185">Reference proteome</keyword>
<dbReference type="OrthoDB" id="4801970at2"/>
<dbReference type="AlphaFoldDB" id="A0A225C916"/>
<dbReference type="InterPro" id="IPR025339">
    <property type="entry name" value="DUF4245"/>
</dbReference>
<evidence type="ECO:0000313" key="4">
    <source>
        <dbReference type="Proteomes" id="UP000215316"/>
    </source>
</evidence>
<feature type="compositionally biased region" description="Basic and acidic residues" evidence="1">
    <location>
        <begin position="14"/>
        <end position="30"/>
    </location>
</feature>
<proteinExistence type="predicted"/>
<feature type="region of interest" description="Disordered" evidence="1">
    <location>
        <begin position="1"/>
        <end position="32"/>
    </location>
</feature>
<keyword evidence="2" id="KW-1133">Transmembrane helix</keyword>
<gene>
    <name evidence="3" type="ORF">B5P24_09335</name>
</gene>
<dbReference type="EMBL" id="MZMQ01000001">
    <property type="protein sequence ID" value="OQJ63178.1"/>
    <property type="molecule type" value="Genomic_DNA"/>
</dbReference>
<sequence length="243" mass="25246">MAKPRTPNVVAELGRPETPEETAARKAADSRRHRAKQTFRNLLYSLIVTVATVAVIIALVPRSNTTILPDVDYGAAAAEAQGGFPTPLVVPDLPTAWKSNDAEIRPAGRDGVAVWYIGLITPSNRYIGISQGIDANPTWLDETLQSAPEVSSEEIGGLEWTLYDNAQAEDPGNVVLAASAVEGDSTYAIYGTADANELRTAIEAVAAARATPAGSTPAPTGSGGTSTDETTTSTTAPGEGIEG</sequence>
<feature type="compositionally biased region" description="Low complexity" evidence="1">
    <location>
        <begin position="209"/>
        <end position="235"/>
    </location>
</feature>
<reference evidence="3" key="1">
    <citation type="submission" date="2017-08" db="EMBL/GenBank/DDBJ databases">
        <title>Genomes of multiple Clavibacter strains from different subspecies.</title>
        <authorList>
            <person name="Yuan X.-K."/>
            <person name="Li X.-S."/>
            <person name="Nie J."/>
            <person name="De Boer S.H."/>
        </authorList>
    </citation>
    <scope>NUCLEOTIDE SEQUENCE [LARGE SCALE GENOMIC DNA]</scope>
    <source>
        <strain evidence="3">ATCC 33566</strain>
    </source>
</reference>
<evidence type="ECO:0000256" key="1">
    <source>
        <dbReference type="SAM" id="MobiDB-lite"/>
    </source>
</evidence>
<keyword evidence="2" id="KW-0472">Membrane</keyword>
<evidence type="ECO:0000313" key="3">
    <source>
        <dbReference type="EMBL" id="OQJ63178.1"/>
    </source>
</evidence>
<feature type="transmembrane region" description="Helical" evidence="2">
    <location>
        <begin position="41"/>
        <end position="60"/>
    </location>
</feature>
<protein>
    <recommendedName>
        <fullName evidence="5">DUF4245 domain-containing protein</fullName>
    </recommendedName>
</protein>
<name>A0A225C916_9MICO</name>
<accession>A0A225C916</accession>
<organism evidence="3 4">
    <name type="scientific">Clavibacter tessellarius</name>
    <dbReference type="NCBI Taxonomy" id="31965"/>
    <lineage>
        <taxon>Bacteria</taxon>
        <taxon>Bacillati</taxon>
        <taxon>Actinomycetota</taxon>
        <taxon>Actinomycetes</taxon>
        <taxon>Micrococcales</taxon>
        <taxon>Microbacteriaceae</taxon>
        <taxon>Clavibacter</taxon>
    </lineage>
</organism>
<dbReference type="RefSeq" id="WP_094128567.1">
    <property type="nucleotide sequence ID" value="NZ_CP040788.1"/>
</dbReference>
<keyword evidence="2" id="KW-0812">Transmembrane</keyword>